<name>A0A150LZT1_9BACI</name>
<evidence type="ECO:0000313" key="2">
    <source>
        <dbReference type="Proteomes" id="UP000075683"/>
    </source>
</evidence>
<dbReference type="AlphaFoldDB" id="A0A150LZT1"/>
<gene>
    <name evidence="1" type="ORF">B4135_2484</name>
</gene>
<reference evidence="1 2" key="1">
    <citation type="submission" date="2016-01" db="EMBL/GenBank/DDBJ databases">
        <title>Draft Genome Sequences of Seven Thermophilic Sporeformers Isolated from Foods.</title>
        <authorList>
            <person name="Berendsen E.M."/>
            <person name="Wells-Bennik M.H."/>
            <person name="Krawcyk A.O."/>
            <person name="De Jong A."/>
            <person name="Holsappel S."/>
            <person name="Eijlander R.T."/>
            <person name="Kuipers O.P."/>
        </authorList>
    </citation>
    <scope>NUCLEOTIDE SEQUENCE [LARGE SCALE GENOMIC DNA]</scope>
    <source>
        <strain evidence="1 2">B4135</strain>
    </source>
</reference>
<accession>A0A150LZT1</accession>
<dbReference type="EMBL" id="LQYT01000056">
    <property type="protein sequence ID" value="KYD17462.1"/>
    <property type="molecule type" value="Genomic_DNA"/>
</dbReference>
<sequence>MNKRDPFPEEEAARFLFSCQEVRVLLRMGFPFLSLDRRNADAPRPAVF</sequence>
<organism evidence="1 2">
    <name type="scientific">Caldibacillus debilis</name>
    <dbReference type="NCBI Taxonomy" id="301148"/>
    <lineage>
        <taxon>Bacteria</taxon>
        <taxon>Bacillati</taxon>
        <taxon>Bacillota</taxon>
        <taxon>Bacilli</taxon>
        <taxon>Bacillales</taxon>
        <taxon>Bacillaceae</taxon>
        <taxon>Caldibacillus</taxon>
    </lineage>
</organism>
<comment type="caution">
    <text evidence="1">The sequence shown here is derived from an EMBL/GenBank/DDBJ whole genome shotgun (WGS) entry which is preliminary data.</text>
</comment>
<protein>
    <submittedName>
        <fullName evidence="1">Uncharacterized protein</fullName>
    </submittedName>
</protein>
<proteinExistence type="predicted"/>
<dbReference type="Proteomes" id="UP000075683">
    <property type="component" value="Unassembled WGS sequence"/>
</dbReference>
<dbReference type="STRING" id="301148.B4135_2484"/>
<evidence type="ECO:0000313" key="1">
    <source>
        <dbReference type="EMBL" id="KYD17462.1"/>
    </source>
</evidence>